<dbReference type="EMBL" id="AP018560">
    <property type="protein sequence ID" value="BBD78718.1"/>
    <property type="molecule type" value="Genomic_DNA"/>
</dbReference>
<sequence>MLSGHGNLWIGGGNARPFSNAHASPGKTADAGPGRGHHPLAAPF</sequence>
<gene>
    <name evidence="2" type="ORF">ALSL_0039</name>
</gene>
<evidence type="ECO:0000256" key="1">
    <source>
        <dbReference type="SAM" id="MobiDB-lite"/>
    </source>
</evidence>
<dbReference type="Proteomes" id="UP000270530">
    <property type="component" value="Chromosome"/>
</dbReference>
<organism evidence="2 3">
    <name type="scientific">Aerosticca soli</name>
    <dbReference type="NCBI Taxonomy" id="2010829"/>
    <lineage>
        <taxon>Bacteria</taxon>
        <taxon>Pseudomonadati</taxon>
        <taxon>Pseudomonadota</taxon>
        <taxon>Gammaproteobacteria</taxon>
        <taxon>Lysobacterales</taxon>
        <taxon>Rhodanobacteraceae</taxon>
        <taxon>Aerosticca</taxon>
    </lineage>
</organism>
<name>A0A2Z6E2G5_9GAMM</name>
<evidence type="ECO:0000313" key="3">
    <source>
        <dbReference type="Proteomes" id="UP000270530"/>
    </source>
</evidence>
<proteinExistence type="predicted"/>
<reference evidence="3" key="2">
    <citation type="submission" date="2018-06" db="EMBL/GenBank/DDBJ databases">
        <title>Genome sequence of Rhodanobacteraceae bacterium strain Dysh456.</title>
        <authorList>
            <person name="Fukui M."/>
        </authorList>
    </citation>
    <scope>NUCLEOTIDE SEQUENCE [LARGE SCALE GENOMIC DNA]</scope>
    <source>
        <strain evidence="3">Dysh456</strain>
    </source>
</reference>
<protein>
    <submittedName>
        <fullName evidence="2">Uncharacterized protein</fullName>
    </submittedName>
</protein>
<reference evidence="3" key="1">
    <citation type="submission" date="2018-04" db="EMBL/GenBank/DDBJ databases">
        <authorList>
            <person name="Watanabe M."/>
            <person name="Kojima H."/>
        </authorList>
    </citation>
    <scope>NUCLEOTIDE SEQUENCE [LARGE SCALE GENOMIC DNA]</scope>
    <source>
        <strain evidence="3">Dysh456</strain>
    </source>
</reference>
<feature type="region of interest" description="Disordered" evidence="1">
    <location>
        <begin position="1"/>
        <end position="44"/>
    </location>
</feature>
<dbReference type="AlphaFoldDB" id="A0A2Z6E2G5"/>
<evidence type="ECO:0000313" key="2">
    <source>
        <dbReference type="EMBL" id="BBD78718.1"/>
    </source>
</evidence>
<keyword evidence="3" id="KW-1185">Reference proteome</keyword>
<accession>A0A2Z6E2G5</accession>
<dbReference type="KEGG" id="rbd:ALSL_0039"/>